<keyword evidence="9" id="KW-0119">Carbohydrate metabolism</keyword>
<comment type="similarity">
    <text evidence="3">Belongs to the DapA family. NanA subfamily.</text>
</comment>
<evidence type="ECO:0000256" key="5">
    <source>
        <dbReference type="ARBA" id="ARBA00012911"/>
    </source>
</evidence>
<dbReference type="Proteomes" id="UP000076502">
    <property type="component" value="Unassembled WGS sequence"/>
</dbReference>
<keyword evidence="6" id="KW-0963">Cytoplasm</keyword>
<evidence type="ECO:0000256" key="3">
    <source>
        <dbReference type="ARBA" id="ARBA00006324"/>
    </source>
</evidence>
<dbReference type="SMART" id="SM01130">
    <property type="entry name" value="DHDPS"/>
    <property type="match status" value="1"/>
</dbReference>
<evidence type="ECO:0000313" key="14">
    <source>
        <dbReference type="EMBL" id="KZC14657.1"/>
    </source>
</evidence>
<evidence type="ECO:0000313" key="15">
    <source>
        <dbReference type="Proteomes" id="UP000076502"/>
    </source>
</evidence>
<evidence type="ECO:0000256" key="1">
    <source>
        <dbReference type="ARBA" id="ARBA00004496"/>
    </source>
</evidence>
<proteinExistence type="inferred from homology"/>
<dbReference type="EC" id="4.1.3.3" evidence="5"/>
<dbReference type="InterPro" id="IPR013785">
    <property type="entry name" value="Aldolase_TIM"/>
</dbReference>
<evidence type="ECO:0000256" key="11">
    <source>
        <dbReference type="PIRNR" id="PIRNR001365"/>
    </source>
</evidence>
<sequence>MTEDQLGRLLAALNIQPAAPSTAIEGSFARLNGTTGEGTSMSVAERKLAAEAWAKAVKTTKQHLMVQVGGAPLPDVLELARHAENIKADSLLCLPELYFKPTTTYQLTEYLKLVSKAAPNTPLLYYHIPMLTNVNVHMGLFLESLGDKIPNFAGIKFTSSNLEEGSQALNADNKKYVVFLGNDQLLGAGCALGMNSFIATSINMLPELAFQILTEGTVGNNLKARETQEKLSKAVIAISKYGSWVETMKTAMSLLTNIDPGPTRAPLTILPSEITAAMAKDLQNLGHEITI</sequence>
<dbReference type="PANTHER" id="PTHR12128">
    <property type="entry name" value="DIHYDRODIPICOLINATE SYNTHASE"/>
    <property type="match status" value="1"/>
</dbReference>
<gene>
    <name evidence="14" type="ORF">WN55_07270</name>
</gene>
<dbReference type="EMBL" id="KQ435100">
    <property type="protein sequence ID" value="KZC14657.1"/>
    <property type="molecule type" value="Genomic_DNA"/>
</dbReference>
<keyword evidence="7 11" id="KW-0456">Lyase</keyword>
<evidence type="ECO:0000256" key="6">
    <source>
        <dbReference type="ARBA" id="ARBA00022490"/>
    </source>
</evidence>
<dbReference type="GO" id="GO:0008747">
    <property type="term" value="F:N-acetylneuraminate lyase activity"/>
    <property type="evidence" value="ECO:0007669"/>
    <property type="project" value="UniProtKB-EC"/>
</dbReference>
<name>A0A154PSC7_DUFNO</name>
<dbReference type="AlphaFoldDB" id="A0A154PSC7"/>
<evidence type="ECO:0000256" key="4">
    <source>
        <dbReference type="ARBA" id="ARBA00011881"/>
    </source>
</evidence>
<dbReference type="STRING" id="178035.A0A154PSC7"/>
<dbReference type="Pfam" id="PF00701">
    <property type="entry name" value="DHDPS"/>
    <property type="match status" value="1"/>
</dbReference>
<evidence type="ECO:0000256" key="8">
    <source>
        <dbReference type="ARBA" id="ARBA00023270"/>
    </source>
</evidence>
<evidence type="ECO:0000256" key="2">
    <source>
        <dbReference type="ARBA" id="ARBA00004878"/>
    </source>
</evidence>
<comment type="pathway">
    <text evidence="2">Amino-sugar metabolism; N-acetylneuraminate degradation.</text>
</comment>
<protein>
    <recommendedName>
        <fullName evidence="5">N-acetylneuraminate lyase</fullName>
        <ecNumber evidence="5">4.1.3.3</ecNumber>
    </recommendedName>
</protein>
<feature type="active site" description="Schiff-base intermediate with substrate" evidence="12">
    <location>
        <position position="156"/>
    </location>
</feature>
<dbReference type="GO" id="GO:0005737">
    <property type="term" value="C:cytoplasm"/>
    <property type="evidence" value="ECO:0007669"/>
    <property type="project" value="UniProtKB-SubCell"/>
</dbReference>
<dbReference type="InterPro" id="IPR002220">
    <property type="entry name" value="DapA-like"/>
</dbReference>
<keyword evidence="8" id="KW-0704">Schiff base</keyword>
<comment type="subcellular location">
    <subcellularLocation>
        <location evidence="1">Cytoplasm</location>
    </subcellularLocation>
</comment>
<dbReference type="OrthoDB" id="191315at2759"/>
<evidence type="ECO:0000256" key="7">
    <source>
        <dbReference type="ARBA" id="ARBA00023239"/>
    </source>
</evidence>
<evidence type="ECO:0000256" key="10">
    <source>
        <dbReference type="ARBA" id="ARBA00044906"/>
    </source>
</evidence>
<comment type="catalytic activity">
    <reaction evidence="10">
        <text>aceneuramate = aldehydo-N-acetyl-D-mannosamine + pyruvate</text>
        <dbReference type="Rhea" id="RHEA:23296"/>
        <dbReference type="ChEBI" id="CHEBI:15361"/>
        <dbReference type="ChEBI" id="CHEBI:17122"/>
        <dbReference type="ChEBI" id="CHEBI:173083"/>
        <dbReference type="EC" id="4.1.3.3"/>
    </reaction>
</comment>
<accession>A0A154PSC7</accession>
<evidence type="ECO:0000256" key="13">
    <source>
        <dbReference type="PIRSR" id="PIRSR001365-2"/>
    </source>
</evidence>
<feature type="active site" description="Proton donor/acceptor" evidence="12">
    <location>
        <position position="126"/>
    </location>
</feature>
<feature type="binding site" evidence="13">
    <location>
        <position position="198"/>
    </location>
    <ligand>
        <name>pyruvate</name>
        <dbReference type="ChEBI" id="CHEBI:15361"/>
    </ligand>
</feature>
<evidence type="ECO:0000256" key="9">
    <source>
        <dbReference type="ARBA" id="ARBA00023277"/>
    </source>
</evidence>
<feature type="binding site" evidence="13">
    <location>
        <position position="35"/>
    </location>
    <ligand>
        <name>pyruvate</name>
        <dbReference type="ChEBI" id="CHEBI:15361"/>
    </ligand>
</feature>
<dbReference type="PANTHER" id="PTHR12128:SF21">
    <property type="entry name" value="N-ACETYLNEURAMINATE LYASE"/>
    <property type="match status" value="1"/>
</dbReference>
<dbReference type="Gene3D" id="3.20.20.70">
    <property type="entry name" value="Aldolase class I"/>
    <property type="match status" value="1"/>
</dbReference>
<keyword evidence="15" id="KW-1185">Reference proteome</keyword>
<evidence type="ECO:0000256" key="12">
    <source>
        <dbReference type="PIRSR" id="PIRSR001365-1"/>
    </source>
</evidence>
<comment type="subunit">
    <text evidence="4">Homotetramer.</text>
</comment>
<reference evidence="14 15" key="1">
    <citation type="submission" date="2015-07" db="EMBL/GenBank/DDBJ databases">
        <title>The genome of Dufourea novaeangliae.</title>
        <authorList>
            <person name="Pan H."/>
            <person name="Kapheim K."/>
        </authorList>
    </citation>
    <scope>NUCLEOTIDE SEQUENCE [LARGE SCALE GENOMIC DNA]</scope>
    <source>
        <strain evidence="14">0120121106</strain>
        <tissue evidence="14">Whole body</tissue>
    </source>
</reference>
<organism evidence="14 15">
    <name type="scientific">Dufourea novaeangliae</name>
    <name type="common">Sweat bee</name>
    <dbReference type="NCBI Taxonomy" id="178035"/>
    <lineage>
        <taxon>Eukaryota</taxon>
        <taxon>Metazoa</taxon>
        <taxon>Ecdysozoa</taxon>
        <taxon>Arthropoda</taxon>
        <taxon>Hexapoda</taxon>
        <taxon>Insecta</taxon>
        <taxon>Pterygota</taxon>
        <taxon>Neoptera</taxon>
        <taxon>Endopterygota</taxon>
        <taxon>Hymenoptera</taxon>
        <taxon>Apocrita</taxon>
        <taxon>Aculeata</taxon>
        <taxon>Apoidea</taxon>
        <taxon>Anthophila</taxon>
        <taxon>Halictidae</taxon>
        <taxon>Rophitinae</taxon>
        <taxon>Dufourea</taxon>
    </lineage>
</organism>
<dbReference type="PIRSF" id="PIRSF001365">
    <property type="entry name" value="DHDPS"/>
    <property type="match status" value="1"/>
</dbReference>
<dbReference type="SUPFAM" id="SSF51569">
    <property type="entry name" value="Aldolase"/>
    <property type="match status" value="1"/>
</dbReference>